<keyword evidence="2" id="KW-0862">Zinc</keyword>
<dbReference type="RefSeq" id="XP_009525873.1">
    <property type="nucleotide sequence ID" value="XM_009527578.1"/>
</dbReference>
<dbReference type="InterPro" id="IPR035892">
    <property type="entry name" value="C2_domain_sf"/>
</dbReference>
<protein>
    <recommendedName>
        <fullName evidence="8">Phorbol-ester/DAG-type domain-containing protein</fullName>
    </recommendedName>
</protein>
<gene>
    <name evidence="6" type="ORF">PHYSODRAFT_503396</name>
</gene>
<dbReference type="SUPFAM" id="SSF49562">
    <property type="entry name" value="C2 domain (Calcium/lipid-binding domain, CaLB)"/>
    <property type="match status" value="2"/>
</dbReference>
<dbReference type="InterPro" id="IPR000008">
    <property type="entry name" value="C2_dom"/>
</dbReference>
<dbReference type="Pfam" id="PF00168">
    <property type="entry name" value="C2"/>
    <property type="match status" value="2"/>
</dbReference>
<feature type="region of interest" description="Disordered" evidence="3">
    <location>
        <begin position="141"/>
        <end position="161"/>
    </location>
</feature>
<keyword evidence="7" id="KW-1185">Reference proteome</keyword>
<evidence type="ECO:0008006" key="8">
    <source>
        <dbReference type="Google" id="ProtNLM"/>
    </source>
</evidence>
<dbReference type="InterPro" id="IPR046349">
    <property type="entry name" value="C1-like_sf"/>
</dbReference>
<dbReference type="PROSITE" id="PS50081">
    <property type="entry name" value="ZF_DAG_PE_2"/>
    <property type="match status" value="1"/>
</dbReference>
<proteinExistence type="predicted"/>
<dbReference type="PROSITE" id="PS50004">
    <property type="entry name" value="C2"/>
    <property type="match status" value="1"/>
</dbReference>
<dbReference type="CDD" id="cd00030">
    <property type="entry name" value="C2"/>
    <property type="match status" value="1"/>
</dbReference>
<name>G4ZIF1_PHYSP</name>
<organism evidence="6 7">
    <name type="scientific">Phytophthora sojae (strain P6497)</name>
    <name type="common">Soybean stem and root rot agent</name>
    <name type="synonym">Phytophthora megasperma f. sp. glycines</name>
    <dbReference type="NCBI Taxonomy" id="1094619"/>
    <lineage>
        <taxon>Eukaryota</taxon>
        <taxon>Sar</taxon>
        <taxon>Stramenopiles</taxon>
        <taxon>Oomycota</taxon>
        <taxon>Peronosporomycetes</taxon>
        <taxon>Peronosporales</taxon>
        <taxon>Peronosporaceae</taxon>
        <taxon>Phytophthora</taxon>
    </lineage>
</organism>
<sequence length="1269" mass="143267">MELRFRGKKGAESADAVAFWLCEGLKKRRVQGKKTQTLTAAAPEWELARVLEDAELHFMNESTGLVVPRDEEMGKFISDRDVVRLCTTKELGALLQKFATRDQEVAAEMMNPKAATPIEAALSRLKKISVTNPTLKKLQKTFDDHTSPHSATAISEADALDQSPEVDPIFESGELEEITEDAANRPKTCDMCEVSWPDDAAGSMYRWTKLGIITHQGCAQFTADVLAQHPEITTRDEFLSMSKTPVSSLNKPGTFHVTVHRAMELPGTQLIGKQAPYAKLSLLPWKEPMQTKSVENGGRNPVWINAHDNEMQFSHMYNSTITPIPLLEVEVYNYNYLADDQVACTLVDMSPLLRYPNIQAKRWFTLSSRALLTQSTGQPKIMLGIKFVPTEGEISTTNAHKFRVHQLKSIGLAIPVCAVCDRSIMNALKSIWGYRCELCGIDVHKGCMMKATIQCECVAQELLSAGQEEKEHGGTNFRVLNDGVLRPAGVLYVRFRGLHLCTKHCRDDFHAKNIFEGDTYCRLKFDGIVHETSPVLKSADPMYMENLCFKVRHPNSTFCIDVIDFNSDQCIAQLNVSLFQLLQREADKFIRTNPLLKSLRDPLRHLSLNNETNQAAINDSWAALPILSDQDHYTLSPSPGSKPQPGEKLGYAMIDLDYVEHKEDLLRVRVDNDSSLLEREDKEFSVESLRITIERFGRAVKIFQGIDAEYASVISWKNKKKSAVCFAIFVYGCVFADLEYALSYIFGGILVYMLYRLHIRLEGAFVARWIGYEEYELEQEEQQKLYRPLADLHVAVHEASLSNETDSMLIESQSRMKDVSSSKLGFYVRIKYRPNDKESEAGDLVLNPSGYDETTVAWTGVVAKSKKPNWRKTSLPLAGTMPSAKLRKALPFRNFSVSWRHDPRTCTCDQCVAYQRSLNGEGEKGADKATLSCGVDHHAYYFPIPQASRKNFSGRDDLVPWSSFPGLLQFDLCISLTGEAKETPDLIAATATIPLRKLLKRGDNSDGDYLLVRVELRIPEQSNMSSNDKLLQSETCETQELRPAQVVTTRKKRPVSHVERNFSEFVCESMVEKEKSKIIGANLFDAFWKVKDTVRQLQNEIGRACGALACAENLLNWTHPWKTATAFVAIAMMTLVFSVVRGRWAILIFGVTEFGAAFVDDAPTSKRVRKILWNYLSSLPTDQDLIDLYEPERAVYMKKRKTQQEQDEEVGVRLRYHALWIGTVSSKAAGERNLKNLFVVYRPYRFLLWKSEDDAEEGSPPQLRLLVGA</sequence>
<evidence type="ECO:0000313" key="7">
    <source>
        <dbReference type="Proteomes" id="UP000002640"/>
    </source>
</evidence>
<accession>G4ZIF1</accession>
<dbReference type="SMART" id="SM00109">
    <property type="entry name" value="C1"/>
    <property type="match status" value="1"/>
</dbReference>
<feature type="domain" description="C2" evidence="4">
    <location>
        <begin position="235"/>
        <end position="364"/>
    </location>
</feature>
<keyword evidence="1" id="KW-0479">Metal-binding</keyword>
<dbReference type="GO" id="GO:0046872">
    <property type="term" value="F:metal ion binding"/>
    <property type="evidence" value="ECO:0007669"/>
    <property type="project" value="UniProtKB-KW"/>
</dbReference>
<reference evidence="6 7" key="1">
    <citation type="journal article" date="2006" name="Science">
        <title>Phytophthora genome sequences uncover evolutionary origins and mechanisms of pathogenesis.</title>
        <authorList>
            <person name="Tyler B.M."/>
            <person name="Tripathy S."/>
            <person name="Zhang X."/>
            <person name="Dehal P."/>
            <person name="Jiang R.H."/>
            <person name="Aerts A."/>
            <person name="Arredondo F.D."/>
            <person name="Baxter L."/>
            <person name="Bensasson D."/>
            <person name="Beynon J.L."/>
            <person name="Chapman J."/>
            <person name="Damasceno C.M."/>
            <person name="Dorrance A.E."/>
            <person name="Dou D."/>
            <person name="Dickerman A.W."/>
            <person name="Dubchak I.L."/>
            <person name="Garbelotto M."/>
            <person name="Gijzen M."/>
            <person name="Gordon S.G."/>
            <person name="Govers F."/>
            <person name="Grunwald N.J."/>
            <person name="Huang W."/>
            <person name="Ivors K.L."/>
            <person name="Jones R.W."/>
            <person name="Kamoun S."/>
            <person name="Krampis K."/>
            <person name="Lamour K.H."/>
            <person name="Lee M.K."/>
            <person name="McDonald W.H."/>
            <person name="Medina M."/>
            <person name="Meijer H.J."/>
            <person name="Nordberg E.K."/>
            <person name="Maclean D.J."/>
            <person name="Ospina-Giraldo M.D."/>
            <person name="Morris P.F."/>
            <person name="Phuntumart V."/>
            <person name="Putnam N.H."/>
            <person name="Rash S."/>
            <person name="Rose J.K."/>
            <person name="Sakihama Y."/>
            <person name="Salamov A.A."/>
            <person name="Savidor A."/>
            <person name="Scheuring C.F."/>
            <person name="Smith B.M."/>
            <person name="Sobral B.W."/>
            <person name="Terry A."/>
            <person name="Torto-Alalibo T.A."/>
            <person name="Win J."/>
            <person name="Xu Z."/>
            <person name="Zhang H."/>
            <person name="Grigoriev I.V."/>
            <person name="Rokhsar D.S."/>
            <person name="Boore J.L."/>
        </authorList>
    </citation>
    <scope>NUCLEOTIDE SEQUENCE [LARGE SCALE GENOMIC DNA]</scope>
    <source>
        <strain evidence="6 7">P6497</strain>
    </source>
</reference>
<evidence type="ECO:0000313" key="6">
    <source>
        <dbReference type="EMBL" id="EGZ16815.1"/>
    </source>
</evidence>
<evidence type="ECO:0000259" key="4">
    <source>
        <dbReference type="PROSITE" id="PS50004"/>
    </source>
</evidence>
<dbReference type="Gene3D" id="2.60.40.150">
    <property type="entry name" value="C2 domain"/>
    <property type="match status" value="2"/>
</dbReference>
<dbReference type="KEGG" id="psoj:PHYSODRAFT_503396"/>
<evidence type="ECO:0000259" key="5">
    <source>
        <dbReference type="PROSITE" id="PS50081"/>
    </source>
</evidence>
<dbReference type="Pfam" id="PF00130">
    <property type="entry name" value="C1_1"/>
    <property type="match status" value="1"/>
</dbReference>
<dbReference type="SMART" id="SM00239">
    <property type="entry name" value="C2"/>
    <property type="match status" value="2"/>
</dbReference>
<dbReference type="InterPro" id="IPR002219">
    <property type="entry name" value="PKC_DAG/PE"/>
</dbReference>
<evidence type="ECO:0000256" key="1">
    <source>
        <dbReference type="ARBA" id="ARBA00022723"/>
    </source>
</evidence>
<dbReference type="SUPFAM" id="SSF57889">
    <property type="entry name" value="Cysteine-rich domain"/>
    <property type="match status" value="1"/>
</dbReference>
<evidence type="ECO:0000256" key="2">
    <source>
        <dbReference type="ARBA" id="ARBA00022833"/>
    </source>
</evidence>
<dbReference type="EMBL" id="JH159154">
    <property type="protein sequence ID" value="EGZ16815.1"/>
    <property type="molecule type" value="Genomic_DNA"/>
</dbReference>
<dbReference type="CDD" id="cd00029">
    <property type="entry name" value="C1"/>
    <property type="match status" value="1"/>
</dbReference>
<evidence type="ECO:0000256" key="3">
    <source>
        <dbReference type="SAM" id="MobiDB-lite"/>
    </source>
</evidence>
<dbReference type="Gene3D" id="3.30.60.20">
    <property type="match status" value="1"/>
</dbReference>
<dbReference type="Proteomes" id="UP000002640">
    <property type="component" value="Unassembled WGS sequence"/>
</dbReference>
<dbReference type="GeneID" id="20658221"/>
<dbReference type="AlphaFoldDB" id="G4ZIF1"/>
<dbReference type="InParanoid" id="G4ZIF1"/>
<dbReference type="OMA" id="QFDLCIS"/>
<feature type="domain" description="Phorbol-ester/DAG-type" evidence="5">
    <location>
        <begin position="399"/>
        <end position="455"/>
    </location>
</feature>